<keyword evidence="4" id="KW-1185">Reference proteome</keyword>
<protein>
    <recommendedName>
        <fullName evidence="2">SWIM-type domain-containing protein</fullName>
    </recommendedName>
</protein>
<dbReference type="PROSITE" id="PS50966">
    <property type="entry name" value="ZF_SWIM"/>
    <property type="match status" value="1"/>
</dbReference>
<dbReference type="GO" id="GO:0008270">
    <property type="term" value="F:zinc ion binding"/>
    <property type="evidence" value="ECO:0007669"/>
    <property type="project" value="UniProtKB-KW"/>
</dbReference>
<keyword evidence="1" id="KW-0862">Zinc</keyword>
<dbReference type="AlphaFoldDB" id="A0A814IZD8"/>
<dbReference type="Proteomes" id="UP000663879">
    <property type="component" value="Unassembled WGS sequence"/>
</dbReference>
<comment type="caution">
    <text evidence="3">The sequence shown here is derived from an EMBL/GenBank/DDBJ whole genome shotgun (WGS) entry which is preliminary data.</text>
</comment>
<sequence>MVTTKKLLTNLDSNLPGCYHIDANYKLVKNGFPLLVFARTDAEHKIHPIAFCLSSHEQETDFNACDASYNAAVKLFENVDILMCYFHVVSNCKKKHFNVFPNSKKKIVKNYLRNLHMSTSGTNMTQNLVDFRDYAVTQRECSGLYYYLKKSWLIGRFRYWQITDHLAKYYSVRQQNFATIPVPDSKAKKYGEIFSIQKYFKRIDKESWKFNDSTSHFILNLKSQKCNCKFYYKKGVCGHLIGLNKLVSKDEFVRKAKRGG</sequence>
<dbReference type="InterPro" id="IPR007527">
    <property type="entry name" value="Znf_SWIM"/>
</dbReference>
<feature type="domain" description="SWIM-type" evidence="2">
    <location>
        <begin position="217"/>
        <end position="248"/>
    </location>
</feature>
<evidence type="ECO:0000256" key="1">
    <source>
        <dbReference type="PROSITE-ProRule" id="PRU00325"/>
    </source>
</evidence>
<evidence type="ECO:0000313" key="4">
    <source>
        <dbReference type="Proteomes" id="UP000663879"/>
    </source>
</evidence>
<keyword evidence="1" id="KW-0479">Metal-binding</keyword>
<dbReference type="EMBL" id="CAJNOC010004711">
    <property type="protein sequence ID" value="CAF1031090.1"/>
    <property type="molecule type" value="Genomic_DNA"/>
</dbReference>
<evidence type="ECO:0000259" key="2">
    <source>
        <dbReference type="PROSITE" id="PS50966"/>
    </source>
</evidence>
<accession>A0A814IZD8</accession>
<keyword evidence="1" id="KW-0863">Zinc-finger</keyword>
<name>A0A814IZD8_9BILA</name>
<dbReference type="OrthoDB" id="1902038at2759"/>
<proteinExistence type="predicted"/>
<gene>
    <name evidence="3" type="ORF">OXX778_LOCUS17867</name>
</gene>
<organism evidence="3 4">
    <name type="scientific">Brachionus calyciflorus</name>
    <dbReference type="NCBI Taxonomy" id="104777"/>
    <lineage>
        <taxon>Eukaryota</taxon>
        <taxon>Metazoa</taxon>
        <taxon>Spiralia</taxon>
        <taxon>Gnathifera</taxon>
        <taxon>Rotifera</taxon>
        <taxon>Eurotatoria</taxon>
        <taxon>Monogononta</taxon>
        <taxon>Pseudotrocha</taxon>
        <taxon>Ploima</taxon>
        <taxon>Brachionidae</taxon>
        <taxon>Brachionus</taxon>
    </lineage>
</organism>
<evidence type="ECO:0000313" key="3">
    <source>
        <dbReference type="EMBL" id="CAF1031090.1"/>
    </source>
</evidence>
<reference evidence="3" key="1">
    <citation type="submission" date="2021-02" db="EMBL/GenBank/DDBJ databases">
        <authorList>
            <person name="Nowell W R."/>
        </authorList>
    </citation>
    <scope>NUCLEOTIDE SEQUENCE</scope>
    <source>
        <strain evidence="3">Ploen Becks lab</strain>
    </source>
</reference>